<dbReference type="Proteomes" id="UP001056681">
    <property type="component" value="Chromosome"/>
</dbReference>
<name>A0ABY4T740_9GAMM</name>
<keyword evidence="2" id="KW-1185">Reference proteome</keyword>
<keyword evidence="1" id="KW-0418">Kinase</keyword>
<accession>A0ABY4T740</accession>
<reference evidence="1" key="1">
    <citation type="submission" date="2020-10" db="EMBL/GenBank/DDBJ databases">
        <title>Whole-genome sequence of Luteibacter sp. EIF3.</title>
        <authorList>
            <person name="Friedrich I."/>
            <person name="Hertel R."/>
            <person name="Daniel R."/>
        </authorList>
    </citation>
    <scope>NUCLEOTIDE SEQUENCE</scope>
    <source>
        <strain evidence="1">EIF3</strain>
    </source>
</reference>
<dbReference type="EMBL" id="CP063231">
    <property type="protein sequence ID" value="URL60426.1"/>
    <property type="molecule type" value="Genomic_DNA"/>
</dbReference>
<dbReference type="GO" id="GO:0016301">
    <property type="term" value="F:kinase activity"/>
    <property type="evidence" value="ECO:0007669"/>
    <property type="project" value="UniProtKB-KW"/>
</dbReference>
<evidence type="ECO:0000313" key="2">
    <source>
        <dbReference type="Proteomes" id="UP001056681"/>
    </source>
</evidence>
<protein>
    <submittedName>
        <fullName evidence="1">Serine kinase</fullName>
    </submittedName>
</protein>
<dbReference type="InterPro" id="IPR027417">
    <property type="entry name" value="P-loop_NTPase"/>
</dbReference>
<evidence type="ECO:0000313" key="1">
    <source>
        <dbReference type="EMBL" id="URL60426.1"/>
    </source>
</evidence>
<organism evidence="1 2">
    <name type="scientific">Luteibacter flocculans</name>
    <dbReference type="NCBI Taxonomy" id="2780091"/>
    <lineage>
        <taxon>Bacteria</taxon>
        <taxon>Pseudomonadati</taxon>
        <taxon>Pseudomonadota</taxon>
        <taxon>Gammaproteobacteria</taxon>
        <taxon>Lysobacterales</taxon>
        <taxon>Rhodanobacteraceae</taxon>
        <taxon>Luteibacter</taxon>
    </lineage>
</organism>
<sequence length="350" mass="38315">MIRDDVFPCADPAADPFGERLMPAVCMSRHVLGGRFRFESDSAELLSLVESAYGRLPAHRFAHMSPEFRIELRVVRRGDKASAAEPPPVHMQSGMGLFGGVVDAWNYVLLSPAQRRGLIVVSEDRLQFPYHVRYELIEFAVFLLAARVQNLVPLHGACVGSDGHGVLLLGASGAGKSTLSLQALLEGMDFLAEDGVFVHPESLLATGVANFIHLKQEALRFVDNPSTRQWVETSPTIRRRSGVVKHEVDLRDGPGRAAAAPLRLAAAVIVSSQPADDPKRLLVPLPWERVAWTLAADQPYAAAQPGWDRFVQRVARLGVYELRRGAHPRDAVAVLRHLVDKASRVASGRA</sequence>
<proteinExistence type="predicted"/>
<gene>
    <name evidence="1" type="ORF">IM816_15385</name>
</gene>
<dbReference type="SUPFAM" id="SSF53795">
    <property type="entry name" value="PEP carboxykinase-like"/>
    <property type="match status" value="1"/>
</dbReference>
<keyword evidence="1" id="KW-0808">Transferase</keyword>
<dbReference type="Gene3D" id="3.40.50.300">
    <property type="entry name" value="P-loop containing nucleotide triphosphate hydrolases"/>
    <property type="match status" value="1"/>
</dbReference>